<gene>
    <name evidence="1" type="ORF">CDAR_385401</name>
</gene>
<name>A0AAV4MZY2_9ARAC</name>
<keyword evidence="2" id="KW-1185">Reference proteome</keyword>
<organism evidence="1 2">
    <name type="scientific">Caerostris darwini</name>
    <dbReference type="NCBI Taxonomy" id="1538125"/>
    <lineage>
        <taxon>Eukaryota</taxon>
        <taxon>Metazoa</taxon>
        <taxon>Ecdysozoa</taxon>
        <taxon>Arthropoda</taxon>
        <taxon>Chelicerata</taxon>
        <taxon>Arachnida</taxon>
        <taxon>Araneae</taxon>
        <taxon>Araneomorphae</taxon>
        <taxon>Entelegynae</taxon>
        <taxon>Araneoidea</taxon>
        <taxon>Araneidae</taxon>
        <taxon>Caerostris</taxon>
    </lineage>
</organism>
<evidence type="ECO:0000313" key="1">
    <source>
        <dbReference type="EMBL" id="GIX78054.1"/>
    </source>
</evidence>
<protein>
    <submittedName>
        <fullName evidence="1">Uncharacterized protein</fullName>
    </submittedName>
</protein>
<comment type="caution">
    <text evidence="1">The sequence shown here is derived from an EMBL/GenBank/DDBJ whole genome shotgun (WGS) entry which is preliminary data.</text>
</comment>
<reference evidence="1 2" key="1">
    <citation type="submission" date="2021-06" db="EMBL/GenBank/DDBJ databases">
        <title>Caerostris darwini draft genome.</title>
        <authorList>
            <person name="Kono N."/>
            <person name="Arakawa K."/>
        </authorList>
    </citation>
    <scope>NUCLEOTIDE SEQUENCE [LARGE SCALE GENOMIC DNA]</scope>
</reference>
<dbReference type="EMBL" id="BPLQ01001073">
    <property type="protein sequence ID" value="GIX78054.1"/>
    <property type="molecule type" value="Genomic_DNA"/>
</dbReference>
<evidence type="ECO:0000313" key="2">
    <source>
        <dbReference type="Proteomes" id="UP001054837"/>
    </source>
</evidence>
<accession>A0AAV4MZY2</accession>
<dbReference type="AlphaFoldDB" id="A0AAV4MZY2"/>
<dbReference type="Proteomes" id="UP001054837">
    <property type="component" value="Unassembled WGS sequence"/>
</dbReference>
<proteinExistence type="predicted"/>
<sequence length="303" mass="35078">MPPPEYEPGARRRKRNSLDVLAREFNQIHGRKNLRAEDLHRETWSNIESVTFLTFLCNVIRMRQEGVWRKATAGGDKRRPSEEFYLYFIRVFLCGGLDRKKQSQFPRRECKNRSSFEIPGDFYKHLSHPQSYRPPIYARPPLQPCFASLYRIGLLFGRWLLPVEASSKIDGQAGFSTIIGNWSTKEFSIIIGNWSTKEFSIISWKLEHHEIFYHQGKLEHHRIFCHHWKLEHSEKRSSFMIKCIRNMLEPKIYSTAKCCRCLCSSATGFAGSVVSVVTGSVVSVVASSSLSRKNSIIELFTVP</sequence>